<organism evidence="2 3">
    <name type="scientific">Mycobacterium phage MosMoris</name>
    <dbReference type="NCBI Taxonomy" id="1471542"/>
    <lineage>
        <taxon>Viruses</taxon>
        <taxon>Duplodnaviria</taxon>
        <taxon>Heunggongvirae</taxon>
        <taxon>Uroviricota</taxon>
        <taxon>Caudoviricetes</taxon>
        <taxon>Marvinvirus</taxon>
        <taxon>Marvinvirus mosmoris</taxon>
    </lineage>
</organism>
<keyword evidence="1" id="KW-1133">Transmembrane helix</keyword>
<reference evidence="2 3" key="1">
    <citation type="submission" date="2014-03" db="EMBL/GenBank/DDBJ databases">
        <authorList>
            <person name="Bragg J."/>
            <person name="Dehn A."/>
            <person name="Hefner M."/>
            <person name="McHugh D."/>
            <person name="Petersen P."/>
            <person name="Zeba F."/>
            <person name="Zegers G.P."/>
            <person name="Page S.T."/>
            <person name="Bradley K.W."/>
            <person name="Clarke D.Q."/>
            <person name="Lewis M.F."/>
            <person name="Barker L.P."/>
            <person name="Bailey C."/>
            <person name="Asai D.J."/>
            <person name="Garber M.L."/>
            <person name="Bowman C.A."/>
            <person name="Russell D.A."/>
            <person name="Pope W.H."/>
            <person name="Jacobs-Sera D."/>
            <person name="Hendrix R.W."/>
            <person name="Hatfull G.F."/>
        </authorList>
    </citation>
    <scope>NUCLEOTIDE SEQUENCE [LARGE SCALE GENOMIC DNA]</scope>
</reference>
<keyword evidence="3" id="KW-1185">Reference proteome</keyword>
<proteinExistence type="predicted"/>
<dbReference type="KEGG" id="vg:19487493"/>
<keyword evidence="1" id="KW-0812">Transmembrane</keyword>
<dbReference type="RefSeq" id="YP_009031565.1">
    <property type="nucleotide sequence ID" value="NC_024138.1"/>
</dbReference>
<name>A0A023ZX04_9CAUD</name>
<sequence length="96" mass="10273">MNLRVLADKFLAAGKAFAGAFVGALASVLQQTATQAEGQLDGVKLPETEEEWVAFTIAVGIGFVLPYLVRNNPSVPKAQYDLERAQARLAAGKQVR</sequence>
<accession>A0A023ZX04</accession>
<evidence type="ECO:0000313" key="2">
    <source>
        <dbReference type="EMBL" id="AHY84129.1"/>
    </source>
</evidence>
<evidence type="ECO:0000256" key="1">
    <source>
        <dbReference type="SAM" id="Phobius"/>
    </source>
</evidence>
<keyword evidence="1" id="KW-0472">Membrane</keyword>
<dbReference type="GeneID" id="19487493"/>
<dbReference type="EMBL" id="KJ538721">
    <property type="protein sequence ID" value="AHY84129.1"/>
    <property type="molecule type" value="Genomic_DNA"/>
</dbReference>
<gene>
    <name evidence="2" type="primary">55</name>
    <name evidence="2" type="ORF">PBI_MOSMORIS_55</name>
</gene>
<feature type="transmembrane region" description="Helical" evidence="1">
    <location>
        <begin position="52"/>
        <end position="69"/>
    </location>
</feature>
<evidence type="ECO:0000313" key="3">
    <source>
        <dbReference type="Proteomes" id="UP000024435"/>
    </source>
</evidence>
<protein>
    <submittedName>
        <fullName evidence="2">Holin</fullName>
    </submittedName>
</protein>
<dbReference type="Proteomes" id="UP000024435">
    <property type="component" value="Segment"/>
</dbReference>